<dbReference type="RefSeq" id="WP_204679379.1">
    <property type="nucleotide sequence ID" value="NZ_BSNR01000008.1"/>
</dbReference>
<keyword evidence="1" id="KW-0732">Signal</keyword>
<evidence type="ECO:0000313" key="2">
    <source>
        <dbReference type="EMBL" id="MBM7124225.1"/>
    </source>
</evidence>
<reference evidence="2" key="1">
    <citation type="submission" date="2020-10" db="EMBL/GenBank/DDBJ databases">
        <title>Phylogeny of dyella-like bacteria.</title>
        <authorList>
            <person name="Fu J."/>
        </authorList>
    </citation>
    <scope>NUCLEOTIDE SEQUENCE</scope>
    <source>
        <strain evidence="2">DHOC52</strain>
    </source>
</reference>
<accession>A0ABS2K0U2</accession>
<proteinExistence type="predicted"/>
<sequence length="273" mass="30459">MVITKRRLIFFLNLVLLSCSTLLSRPASGGCPSYVEEFQNEWVYEGTLGNHYIRMALQYQAASGLLVGEYGYNHQPGVLQVSGTVSHDGNEVNLVETDDLGKVTGKLNLNFNVPSRPYIDRNHLQDYNCQFLSGTWEGVGVITSESIDLSRDISLPQTDEEDRKANEKTAYAVQAALLRSDKKAFAALLNYPFFHFYSARQDEKHVYSSPAEVERDYSQIASIPYVEVVRAVPHELGINQGISSFMGGYVWISHGKVIQICAGGCGNPYMTFH</sequence>
<dbReference type="EMBL" id="JADIKE010000025">
    <property type="protein sequence ID" value="MBM7124225.1"/>
    <property type="molecule type" value="Genomic_DNA"/>
</dbReference>
<dbReference type="PROSITE" id="PS51257">
    <property type="entry name" value="PROKAR_LIPOPROTEIN"/>
    <property type="match status" value="1"/>
</dbReference>
<feature type="signal peptide" evidence="1">
    <location>
        <begin position="1"/>
        <end position="29"/>
    </location>
</feature>
<comment type="caution">
    <text evidence="2">The sequence shown here is derived from an EMBL/GenBank/DDBJ whole genome shotgun (WGS) entry which is preliminary data.</text>
</comment>
<keyword evidence="3" id="KW-1185">Reference proteome</keyword>
<evidence type="ECO:0000256" key="1">
    <source>
        <dbReference type="SAM" id="SignalP"/>
    </source>
</evidence>
<feature type="chain" id="PRO_5046936257" evidence="1">
    <location>
        <begin position="30"/>
        <end position="273"/>
    </location>
</feature>
<organism evidence="2 3">
    <name type="scientific">Dyella flava</name>
    <dbReference type="NCBI Taxonomy" id="1920170"/>
    <lineage>
        <taxon>Bacteria</taxon>
        <taxon>Pseudomonadati</taxon>
        <taxon>Pseudomonadota</taxon>
        <taxon>Gammaproteobacteria</taxon>
        <taxon>Lysobacterales</taxon>
        <taxon>Rhodanobacteraceae</taxon>
        <taxon>Dyella</taxon>
    </lineage>
</organism>
<name>A0ABS2K0U2_9GAMM</name>
<gene>
    <name evidence="2" type="ORF">ISP19_02435</name>
</gene>
<evidence type="ECO:0000313" key="3">
    <source>
        <dbReference type="Proteomes" id="UP001430149"/>
    </source>
</evidence>
<protein>
    <submittedName>
        <fullName evidence="2">Uncharacterized protein</fullName>
    </submittedName>
</protein>
<dbReference type="Proteomes" id="UP001430149">
    <property type="component" value="Unassembled WGS sequence"/>
</dbReference>